<evidence type="ECO:0000313" key="1">
    <source>
        <dbReference type="EMBL" id="KAJ5070876.1"/>
    </source>
</evidence>
<keyword evidence="2" id="KW-1185">Reference proteome</keyword>
<proteinExistence type="predicted"/>
<organism evidence="1 2">
    <name type="scientific">Anaeramoeba ignava</name>
    <name type="common">Anaerobic marine amoeba</name>
    <dbReference type="NCBI Taxonomy" id="1746090"/>
    <lineage>
        <taxon>Eukaryota</taxon>
        <taxon>Metamonada</taxon>
        <taxon>Anaeramoebidae</taxon>
        <taxon>Anaeramoeba</taxon>
    </lineage>
</organism>
<dbReference type="SUPFAM" id="SSF47862">
    <property type="entry name" value="Saposin"/>
    <property type="match status" value="1"/>
</dbReference>
<comment type="caution">
    <text evidence="1">The sequence shown here is derived from an EMBL/GenBank/DDBJ whole genome shotgun (WGS) entry which is preliminary data.</text>
</comment>
<gene>
    <name evidence="1" type="ORF">M0811_01857</name>
</gene>
<dbReference type="Proteomes" id="UP001149090">
    <property type="component" value="Unassembled WGS sequence"/>
</dbReference>
<dbReference type="InterPro" id="IPR011001">
    <property type="entry name" value="Saposin-like"/>
</dbReference>
<dbReference type="AlphaFoldDB" id="A0A9Q0LDU7"/>
<reference evidence="1" key="1">
    <citation type="submission" date="2022-10" db="EMBL/GenBank/DDBJ databases">
        <title>Novel sulphate-reducing endosymbionts in the free-living metamonad Anaeramoeba.</title>
        <authorList>
            <person name="Jerlstrom-Hultqvist J."/>
            <person name="Cepicka I."/>
            <person name="Gallot-Lavallee L."/>
            <person name="Salas-Leiva D."/>
            <person name="Curtis B.A."/>
            <person name="Zahonova K."/>
            <person name="Pipaliya S."/>
            <person name="Dacks J."/>
            <person name="Roger A.J."/>
        </authorList>
    </citation>
    <scope>NUCLEOTIDE SEQUENCE</scope>
    <source>
        <strain evidence="1">BMAN</strain>
    </source>
</reference>
<dbReference type="Gene3D" id="1.10.225.10">
    <property type="entry name" value="Saposin-like"/>
    <property type="match status" value="1"/>
</dbReference>
<accession>A0A9Q0LDU7</accession>
<evidence type="ECO:0000313" key="2">
    <source>
        <dbReference type="Proteomes" id="UP001149090"/>
    </source>
</evidence>
<protein>
    <submittedName>
        <fullName evidence="1">Saposin-like protein family</fullName>
    </submittedName>
</protein>
<dbReference type="EMBL" id="JAPDFW010000092">
    <property type="protein sequence ID" value="KAJ5070876.1"/>
    <property type="molecule type" value="Genomic_DNA"/>
</dbReference>
<name>A0A9Q0LDU7_ANAIG</name>
<sequence>MASIYSELTESESLLVFIESGYLGIDICREFSFCSGKIKKKTDPAKCVACEMLEAEYTEYSKTQNISWSSNSQEIINDLPQQFQNELKQLIIEYPKIFEEMDYDFCSKSEICTLDLIFDAKPQSNPLINLDFIVCDAIINELIVFLNKNDKENIIQFLSSLCNYFPAQFQGSCTEIISQQKEAIVLVSLSYPNFLEKLCELLK</sequence>